<evidence type="ECO:0000256" key="2">
    <source>
        <dbReference type="ARBA" id="ARBA00023125"/>
    </source>
</evidence>
<sequence>MRQVFNSAPWIPPSEIADIKQLFYTYGTVKKVTKNSVIKSGGQHNRLFLLEKGLCMYLVNYSIGKTRVLALIPPGRSLCNISCISGERVNVTTLAKRNTDLISMSPAILLEQIAKRQDLAVRYMKFIIATQESLLEGMIANFTLSHEDRLKVFFKSLLHSFALENKIGMVEIPIPLFNEELGMIINATRVTVSRIKKKWNHQGLYQKKDRKAYINTSLLADVYDWHR</sequence>
<dbReference type="Pfam" id="PF13545">
    <property type="entry name" value="HTH_Crp_2"/>
    <property type="match status" value="1"/>
</dbReference>
<evidence type="ECO:0000313" key="5">
    <source>
        <dbReference type="EMBL" id="SHI09595.1"/>
    </source>
</evidence>
<keyword evidence="5" id="KW-0418">Kinase</keyword>
<protein>
    <submittedName>
        <fullName evidence="5">cAMP-binding domain of CRP or a regulatory subunit of cAMP-dependent protein kinases</fullName>
    </submittedName>
</protein>
<keyword evidence="6" id="KW-1185">Reference proteome</keyword>
<dbReference type="InterPro" id="IPR014710">
    <property type="entry name" value="RmlC-like_jellyroll"/>
</dbReference>
<dbReference type="EMBL" id="FQXS01000032">
    <property type="protein sequence ID" value="SHI09595.1"/>
    <property type="molecule type" value="Genomic_DNA"/>
</dbReference>
<keyword evidence="2" id="KW-0238">DNA-binding</keyword>
<feature type="domain" description="HTH crp-type" evidence="4">
    <location>
        <begin position="168"/>
        <end position="211"/>
    </location>
</feature>
<gene>
    <name evidence="5" type="ORF">SAMN02745124_03856</name>
</gene>
<evidence type="ECO:0000256" key="1">
    <source>
        <dbReference type="ARBA" id="ARBA00023015"/>
    </source>
</evidence>
<dbReference type="GO" id="GO:0003677">
    <property type="term" value="F:DNA binding"/>
    <property type="evidence" value="ECO:0007669"/>
    <property type="project" value="UniProtKB-KW"/>
</dbReference>
<dbReference type="OrthoDB" id="9152673at2"/>
<keyword evidence="1" id="KW-0805">Transcription regulation</keyword>
<proteinExistence type="predicted"/>
<organism evidence="5 6">
    <name type="scientific">Desulfofustis glycolicus DSM 9705</name>
    <dbReference type="NCBI Taxonomy" id="1121409"/>
    <lineage>
        <taxon>Bacteria</taxon>
        <taxon>Pseudomonadati</taxon>
        <taxon>Thermodesulfobacteriota</taxon>
        <taxon>Desulfobulbia</taxon>
        <taxon>Desulfobulbales</taxon>
        <taxon>Desulfocapsaceae</taxon>
        <taxon>Desulfofustis</taxon>
    </lineage>
</organism>
<dbReference type="SUPFAM" id="SSF46785">
    <property type="entry name" value="Winged helix' DNA-binding domain"/>
    <property type="match status" value="1"/>
</dbReference>
<accession>A0A1M5YC33</accession>
<dbReference type="Proteomes" id="UP000184139">
    <property type="component" value="Unassembled WGS sequence"/>
</dbReference>
<dbReference type="GO" id="GO:0006355">
    <property type="term" value="P:regulation of DNA-templated transcription"/>
    <property type="evidence" value="ECO:0007669"/>
    <property type="project" value="InterPro"/>
</dbReference>
<dbReference type="GO" id="GO:0016301">
    <property type="term" value="F:kinase activity"/>
    <property type="evidence" value="ECO:0007669"/>
    <property type="project" value="UniProtKB-KW"/>
</dbReference>
<dbReference type="AlphaFoldDB" id="A0A1M5YC33"/>
<dbReference type="Gene3D" id="1.10.10.10">
    <property type="entry name" value="Winged helix-like DNA-binding domain superfamily/Winged helix DNA-binding domain"/>
    <property type="match status" value="1"/>
</dbReference>
<dbReference type="SUPFAM" id="SSF51206">
    <property type="entry name" value="cAMP-binding domain-like"/>
    <property type="match status" value="1"/>
</dbReference>
<dbReference type="InterPro" id="IPR036390">
    <property type="entry name" value="WH_DNA-bd_sf"/>
</dbReference>
<dbReference type="InterPro" id="IPR036388">
    <property type="entry name" value="WH-like_DNA-bd_sf"/>
</dbReference>
<dbReference type="RefSeq" id="WP_073378701.1">
    <property type="nucleotide sequence ID" value="NZ_FQXS01000032.1"/>
</dbReference>
<evidence type="ECO:0000313" key="6">
    <source>
        <dbReference type="Proteomes" id="UP000184139"/>
    </source>
</evidence>
<reference evidence="5 6" key="1">
    <citation type="submission" date="2016-11" db="EMBL/GenBank/DDBJ databases">
        <authorList>
            <person name="Jaros S."/>
            <person name="Januszkiewicz K."/>
            <person name="Wedrychowicz H."/>
        </authorList>
    </citation>
    <scope>NUCLEOTIDE SEQUENCE [LARGE SCALE GENOMIC DNA]</scope>
    <source>
        <strain evidence="5 6">DSM 9705</strain>
    </source>
</reference>
<dbReference type="InterPro" id="IPR012318">
    <property type="entry name" value="HTH_CRP"/>
</dbReference>
<keyword evidence="5" id="KW-0808">Transferase</keyword>
<dbReference type="STRING" id="1121409.SAMN02745124_03856"/>
<dbReference type="InterPro" id="IPR018490">
    <property type="entry name" value="cNMP-bd_dom_sf"/>
</dbReference>
<dbReference type="Gene3D" id="2.60.120.10">
    <property type="entry name" value="Jelly Rolls"/>
    <property type="match status" value="1"/>
</dbReference>
<keyword evidence="3" id="KW-0804">Transcription</keyword>
<evidence type="ECO:0000256" key="3">
    <source>
        <dbReference type="ARBA" id="ARBA00023163"/>
    </source>
</evidence>
<name>A0A1M5YC33_9BACT</name>
<evidence type="ECO:0000259" key="4">
    <source>
        <dbReference type="Pfam" id="PF13545"/>
    </source>
</evidence>